<dbReference type="InterPro" id="IPR029052">
    <property type="entry name" value="Metallo-depent_PP-like"/>
</dbReference>
<dbReference type="GO" id="GO:0033192">
    <property type="term" value="F:calmodulin-dependent protein phosphatase activity"/>
    <property type="evidence" value="ECO:0007669"/>
    <property type="project" value="InterPro"/>
</dbReference>
<sequence length="413" mass="47097">MPNLSFLRLHFFYEGRLSENQSLFLLRRVTDIFKRERNVLRLPAPITICGDIHGQYFDLVHFMTPQFGGNPMKTDYLFLGDYVDRGYFSVECLLWLFSLKIARPDGIFMLRGNHESKHLTNYFTFRIECMIWKYSERLYDAFLEVFKTMPLAAIVDDKFFAVHAGIGPDIQTIHDIDKLNRFVEIPTKGPMCDLLWSDPAPASSEGIPGNPLFLPNTVRGCSYYYTYEAVCKFLKDNNLLTMIRGHEAQESGYSMAKQTEAGFPSIITIFSAPNYCDVYGNKGAILSWNGSKMVFKWFWQCPHPFWLPNLADAFSWSLPFIAEKALDVLQTIMDVLREDEGQSETVLPPKNKSLVMSQVYGLLRQSGPEGATEFKSLPVEMTNSLGSAANEATKSMPDFEQAYGFLFIQVGCD</sequence>
<dbReference type="InterPro" id="IPR004843">
    <property type="entry name" value="Calcineurin-like_PHP"/>
</dbReference>
<reference evidence="3 4" key="1">
    <citation type="submission" date="2014-04" db="EMBL/GenBank/DDBJ databases">
        <authorList>
            <consortium name="DOE Joint Genome Institute"/>
            <person name="Kuo A."/>
            <person name="Zuccaro A."/>
            <person name="Kohler A."/>
            <person name="Nagy L.G."/>
            <person name="Floudas D."/>
            <person name="Copeland A."/>
            <person name="Barry K.W."/>
            <person name="Cichocki N."/>
            <person name="Veneault-Fourrey C."/>
            <person name="LaButti K."/>
            <person name="Lindquist E.A."/>
            <person name="Lipzen A."/>
            <person name="Lundell T."/>
            <person name="Morin E."/>
            <person name="Murat C."/>
            <person name="Sun H."/>
            <person name="Tunlid A."/>
            <person name="Henrissat B."/>
            <person name="Grigoriev I.V."/>
            <person name="Hibbett D.S."/>
            <person name="Martin F."/>
            <person name="Nordberg H.P."/>
            <person name="Cantor M.N."/>
            <person name="Hua S.X."/>
        </authorList>
    </citation>
    <scope>NUCLEOTIDE SEQUENCE [LARGE SCALE GENOMIC DNA]</scope>
    <source>
        <strain evidence="3 4">MAFF 305830</strain>
    </source>
</reference>
<dbReference type="InterPro" id="IPR006186">
    <property type="entry name" value="Ser/Thr-sp_prot-phosphatase"/>
</dbReference>
<accession>A0A0C3B3V4</accession>
<dbReference type="Gene3D" id="3.60.21.10">
    <property type="match status" value="1"/>
</dbReference>
<evidence type="ECO:0000259" key="2">
    <source>
        <dbReference type="PROSITE" id="PS00125"/>
    </source>
</evidence>
<proteinExistence type="inferred from homology"/>
<protein>
    <recommendedName>
        <fullName evidence="1">Serine/threonine-protein phosphatase</fullName>
        <ecNumber evidence="1">3.1.3.16</ecNumber>
    </recommendedName>
</protein>
<dbReference type="SMART" id="SM00156">
    <property type="entry name" value="PP2Ac"/>
    <property type="match status" value="1"/>
</dbReference>
<dbReference type="InterPro" id="IPR043360">
    <property type="entry name" value="PP2B"/>
</dbReference>
<name>A0A0C3B3V4_SERVB</name>
<evidence type="ECO:0000256" key="1">
    <source>
        <dbReference type="RuleBase" id="RU004273"/>
    </source>
</evidence>
<dbReference type="GO" id="GO:0097720">
    <property type="term" value="P:calcineurin-mediated signaling"/>
    <property type="evidence" value="ECO:0007669"/>
    <property type="project" value="InterPro"/>
</dbReference>
<dbReference type="OrthoDB" id="5593063at2759"/>
<dbReference type="EMBL" id="KN824282">
    <property type="protein sequence ID" value="KIM31505.1"/>
    <property type="molecule type" value="Genomic_DNA"/>
</dbReference>
<dbReference type="PROSITE" id="PS00125">
    <property type="entry name" value="SER_THR_PHOSPHATASE"/>
    <property type="match status" value="1"/>
</dbReference>
<gene>
    <name evidence="3" type="ORF">M408DRAFT_65150</name>
</gene>
<dbReference type="STRING" id="933852.A0A0C3B3V4"/>
<dbReference type="EC" id="3.1.3.16" evidence="1"/>
<dbReference type="PRINTS" id="PR00114">
    <property type="entry name" value="STPHPHTASE"/>
</dbReference>
<keyword evidence="4" id="KW-1185">Reference proteome</keyword>
<feature type="domain" description="Serine/threonine specific protein phosphatases" evidence="2">
    <location>
        <begin position="110"/>
        <end position="115"/>
    </location>
</feature>
<dbReference type="HOGENOM" id="CLU_004962_6_0_1"/>
<dbReference type="SUPFAM" id="SSF56300">
    <property type="entry name" value="Metallo-dependent phosphatases"/>
    <property type="match status" value="1"/>
</dbReference>
<evidence type="ECO:0000313" key="4">
    <source>
        <dbReference type="Proteomes" id="UP000054097"/>
    </source>
</evidence>
<comment type="similarity">
    <text evidence="1">Belongs to the PPP phosphatase family.</text>
</comment>
<reference evidence="4" key="2">
    <citation type="submission" date="2015-01" db="EMBL/GenBank/DDBJ databases">
        <title>Evolutionary Origins and Diversification of the Mycorrhizal Mutualists.</title>
        <authorList>
            <consortium name="DOE Joint Genome Institute"/>
            <consortium name="Mycorrhizal Genomics Consortium"/>
            <person name="Kohler A."/>
            <person name="Kuo A."/>
            <person name="Nagy L.G."/>
            <person name="Floudas D."/>
            <person name="Copeland A."/>
            <person name="Barry K.W."/>
            <person name="Cichocki N."/>
            <person name="Veneault-Fourrey C."/>
            <person name="LaButti K."/>
            <person name="Lindquist E.A."/>
            <person name="Lipzen A."/>
            <person name="Lundell T."/>
            <person name="Morin E."/>
            <person name="Murat C."/>
            <person name="Riley R."/>
            <person name="Ohm R."/>
            <person name="Sun H."/>
            <person name="Tunlid A."/>
            <person name="Henrissat B."/>
            <person name="Grigoriev I.V."/>
            <person name="Hibbett D.S."/>
            <person name="Martin F."/>
        </authorList>
    </citation>
    <scope>NUCLEOTIDE SEQUENCE [LARGE SCALE GENOMIC DNA]</scope>
    <source>
        <strain evidence="4">MAFF 305830</strain>
    </source>
</reference>
<comment type="catalytic activity">
    <reaction evidence="1">
        <text>O-phospho-L-threonyl-[protein] + H2O = L-threonyl-[protein] + phosphate</text>
        <dbReference type="Rhea" id="RHEA:47004"/>
        <dbReference type="Rhea" id="RHEA-COMP:11060"/>
        <dbReference type="Rhea" id="RHEA-COMP:11605"/>
        <dbReference type="ChEBI" id="CHEBI:15377"/>
        <dbReference type="ChEBI" id="CHEBI:30013"/>
        <dbReference type="ChEBI" id="CHEBI:43474"/>
        <dbReference type="ChEBI" id="CHEBI:61977"/>
        <dbReference type="EC" id="3.1.3.16"/>
    </reaction>
</comment>
<dbReference type="Proteomes" id="UP000054097">
    <property type="component" value="Unassembled WGS sequence"/>
</dbReference>
<dbReference type="Pfam" id="PF00149">
    <property type="entry name" value="Metallophos"/>
    <property type="match status" value="1"/>
</dbReference>
<evidence type="ECO:0000313" key="3">
    <source>
        <dbReference type="EMBL" id="KIM31505.1"/>
    </source>
</evidence>
<dbReference type="PANTHER" id="PTHR45673">
    <property type="entry name" value="SERINE/THREONINE-PROTEIN PHOSPHATASE 2B CATALYTIC SUBUNIT 1-RELATED"/>
    <property type="match status" value="1"/>
</dbReference>
<dbReference type="AlphaFoldDB" id="A0A0C3B3V4"/>
<keyword evidence="1" id="KW-0378">Hydrolase</keyword>
<organism evidence="3 4">
    <name type="scientific">Serendipita vermifera MAFF 305830</name>
    <dbReference type="NCBI Taxonomy" id="933852"/>
    <lineage>
        <taxon>Eukaryota</taxon>
        <taxon>Fungi</taxon>
        <taxon>Dikarya</taxon>
        <taxon>Basidiomycota</taxon>
        <taxon>Agaricomycotina</taxon>
        <taxon>Agaricomycetes</taxon>
        <taxon>Sebacinales</taxon>
        <taxon>Serendipitaceae</taxon>
        <taxon>Serendipita</taxon>
    </lineage>
</organism>